<accession>D2Q0A8</accession>
<dbReference type="Pfam" id="PF01636">
    <property type="entry name" value="APH"/>
    <property type="match status" value="1"/>
</dbReference>
<evidence type="ECO:0000313" key="2">
    <source>
        <dbReference type="EMBL" id="ADB31900.1"/>
    </source>
</evidence>
<dbReference type="eggNOG" id="COG2334">
    <property type="taxonomic scope" value="Bacteria"/>
</dbReference>
<proteinExistence type="predicted"/>
<dbReference type="KEGG" id="kfl:Kfla_2835"/>
<reference evidence="3" key="1">
    <citation type="submission" date="2009-09" db="EMBL/GenBank/DDBJ databases">
        <title>The complete genome of Kribbella flavida DSM 17836.</title>
        <authorList>
            <consortium name="US DOE Joint Genome Institute (JGI-PGF)"/>
            <person name="Lucas S."/>
            <person name="Copeland A."/>
            <person name="Lapidus A."/>
            <person name="Glavina del Rio T."/>
            <person name="Dalin E."/>
            <person name="Tice H."/>
            <person name="Bruce D."/>
            <person name="Goodwin L."/>
            <person name="Pitluck S."/>
            <person name="Kyrpides N."/>
            <person name="Mavromatis K."/>
            <person name="Ivanova N."/>
            <person name="Saunders E."/>
            <person name="Brettin T."/>
            <person name="Detter J.C."/>
            <person name="Han C."/>
            <person name="Larimer F."/>
            <person name="Land M."/>
            <person name="Hauser L."/>
            <person name="Markowitz V."/>
            <person name="Cheng J.-F."/>
            <person name="Hugenholtz P."/>
            <person name="Woyke T."/>
            <person name="Wu D."/>
            <person name="Pukall R."/>
            <person name="Klenk H.-P."/>
            <person name="Eisen J.A."/>
        </authorList>
    </citation>
    <scope>NUCLEOTIDE SEQUENCE [LARGE SCALE GENOMIC DNA]</scope>
    <source>
        <strain evidence="3">DSM 17836 / JCM 10339 / NBRC 14399</strain>
    </source>
</reference>
<reference evidence="2 3" key="2">
    <citation type="journal article" date="2010" name="Stand. Genomic Sci.">
        <title>Complete genome sequence of Kribbella flavida type strain (IFO 14399).</title>
        <authorList>
            <person name="Pukall R."/>
            <person name="Lapidus A."/>
            <person name="Glavina Del Rio T."/>
            <person name="Copeland A."/>
            <person name="Tice H."/>
            <person name="Cheng J.-F."/>
            <person name="Lucas S."/>
            <person name="Chen F."/>
            <person name="Nolan M."/>
            <person name="LaButti K."/>
            <person name="Pati A."/>
            <person name="Ivanova N."/>
            <person name="Mavrommatis K."/>
            <person name="Mikhailova N."/>
            <person name="Pitluck S."/>
            <person name="Bruce D."/>
            <person name="Goodwin L."/>
            <person name="Land M."/>
            <person name="Hauser L."/>
            <person name="Chang Y.-J."/>
            <person name="Jeffries C.D."/>
            <person name="Chen A."/>
            <person name="Palaniappan K."/>
            <person name="Chain P."/>
            <person name="Rohde M."/>
            <person name="Goeker M."/>
            <person name="Bristow J."/>
            <person name="Eisen J.A."/>
            <person name="Markowitz V."/>
            <person name="Hugenholtz P."/>
            <person name="Kyrpides N.C."/>
            <person name="Klenk H.-P."/>
            <person name="Brettin T."/>
        </authorList>
    </citation>
    <scope>NUCLEOTIDE SEQUENCE [LARGE SCALE GENOMIC DNA]</scope>
    <source>
        <strain evidence="3">DSM 17836 / JCM 10339 / NBRC 14399</strain>
    </source>
</reference>
<dbReference type="Gene3D" id="1.10.510.10">
    <property type="entry name" value="Transferase(Phosphotransferase) domain 1"/>
    <property type="match status" value="1"/>
</dbReference>
<dbReference type="HOGENOM" id="CLU_068889_0_0_11"/>
<organism evidence="2 3">
    <name type="scientific">Kribbella flavida (strain DSM 17836 / JCM 10339 / NBRC 14399)</name>
    <dbReference type="NCBI Taxonomy" id="479435"/>
    <lineage>
        <taxon>Bacteria</taxon>
        <taxon>Bacillati</taxon>
        <taxon>Actinomycetota</taxon>
        <taxon>Actinomycetes</taxon>
        <taxon>Propionibacteriales</taxon>
        <taxon>Kribbellaceae</taxon>
        <taxon>Kribbella</taxon>
    </lineage>
</organism>
<sequence>MTRTPPDFLRTADLQADFGLTVDSLRPHPGGFGSACWVVDDRWFVKVWHDPTPPTGLGVLQDLQDLGLPVPAPLPTISGKLHATQRGKHYAVFPYVRGRTATSDDWRQTARALRQVHALTPIHLPHGTLDEPQIRRLAEHLDHPWISDRRDEVAAAISRLDQVVARAGAQQVRQVICHTDLHGLNLLLDDNDQLAAILDWDQAVLGAREHDVWVAAEGPALEAFLTEYGARDLDPDHLEYALLSRGLRDMAARVFGETDRPGVDTWGFGRLARLDSDLARFRPYCRR</sequence>
<dbReference type="InterPro" id="IPR002575">
    <property type="entry name" value="Aminoglycoside_PTrfase"/>
</dbReference>
<evidence type="ECO:0000313" key="3">
    <source>
        <dbReference type="Proteomes" id="UP000007967"/>
    </source>
</evidence>
<dbReference type="Gene3D" id="3.30.200.20">
    <property type="entry name" value="Phosphorylase Kinase, domain 1"/>
    <property type="match status" value="1"/>
</dbReference>
<keyword evidence="3" id="KW-1185">Reference proteome</keyword>
<protein>
    <submittedName>
        <fullName evidence="2">Aminoglycoside phosphotransferase</fullName>
    </submittedName>
</protein>
<dbReference type="InterPro" id="IPR011009">
    <property type="entry name" value="Kinase-like_dom_sf"/>
</dbReference>
<feature type="domain" description="Aminoglycoside phosphotransferase" evidence="1">
    <location>
        <begin position="25"/>
        <end position="241"/>
    </location>
</feature>
<dbReference type="InterPro" id="IPR051678">
    <property type="entry name" value="AGP_Transferase"/>
</dbReference>
<name>D2Q0A8_KRIFD</name>
<dbReference type="RefSeq" id="WP_012920456.1">
    <property type="nucleotide sequence ID" value="NC_013729.1"/>
</dbReference>
<gene>
    <name evidence="2" type="ordered locus">Kfla_2835</name>
</gene>
<dbReference type="STRING" id="479435.Kfla_2835"/>
<dbReference type="OrthoDB" id="3339041at2"/>
<dbReference type="GO" id="GO:0016740">
    <property type="term" value="F:transferase activity"/>
    <property type="evidence" value="ECO:0007669"/>
    <property type="project" value="UniProtKB-KW"/>
</dbReference>
<dbReference type="EMBL" id="CP001736">
    <property type="protein sequence ID" value="ADB31900.1"/>
    <property type="molecule type" value="Genomic_DNA"/>
</dbReference>
<evidence type="ECO:0000259" key="1">
    <source>
        <dbReference type="Pfam" id="PF01636"/>
    </source>
</evidence>
<keyword evidence="2" id="KW-0808">Transferase</keyword>
<dbReference type="Gene3D" id="1.20.58.840">
    <property type="match status" value="1"/>
</dbReference>
<dbReference type="PANTHER" id="PTHR21310">
    <property type="entry name" value="AMINOGLYCOSIDE PHOSPHOTRANSFERASE-RELATED-RELATED"/>
    <property type="match status" value="1"/>
</dbReference>
<dbReference type="AlphaFoldDB" id="D2Q0A8"/>
<dbReference type="SUPFAM" id="SSF56112">
    <property type="entry name" value="Protein kinase-like (PK-like)"/>
    <property type="match status" value="1"/>
</dbReference>
<dbReference type="Proteomes" id="UP000007967">
    <property type="component" value="Chromosome"/>
</dbReference>